<accession>A0A6P7U420</accession>
<dbReference type="AlphaFoldDB" id="A0A6P7U420"/>
<reference evidence="2" key="1">
    <citation type="submission" date="2025-08" db="UniProtKB">
        <authorList>
            <consortium name="RefSeq"/>
        </authorList>
    </citation>
    <scope>IDENTIFICATION</scope>
</reference>
<keyword evidence="1" id="KW-1185">Reference proteome</keyword>
<sequence length="433" mass="51172">MELLGKISKKCIECDCILNEYLSFVENYKYNISWQNMNTIHQEHNEMLQRFKNDYVLNNNLDEIQTHYKFILEKHTSHWIKEMIDNINLKYQNTKIKLEERVKLIEEYIELYLFVRSTHYLAEDFSINMQVLITLANIDSKKVKGYIDTLETSHTELKTTNLLFYSIADNFTSEGIISYQKRLENLGINGCLKHEKPILDELLDYIDSISLDDQISSDVIIQMADNQINFDISSSIDKALEKFNLKNQQILDSINSRKMEMQELINQSKKQLFREGKIDFSIQNIGKRLESLIQKVINQILNNCQNTKELITSLKQWNYFFEQFNDIYRNIQSKLEIFSTHARYVESLAKKQNNFDDILQSYKELESVIENMKLTFSIISIYIPADAIDPYKIELDDCSFQCYQLSQQIDNHSKIVNESLSQQISVMMKLLFK</sequence>
<evidence type="ECO:0000313" key="2">
    <source>
        <dbReference type="RefSeq" id="XP_029655661.2"/>
    </source>
</evidence>
<protein>
    <submittedName>
        <fullName evidence="2">Uncharacterized protein LOC115229451</fullName>
    </submittedName>
</protein>
<evidence type="ECO:0000313" key="1">
    <source>
        <dbReference type="Proteomes" id="UP000515154"/>
    </source>
</evidence>
<dbReference type="KEGG" id="osn:115229451"/>
<proteinExistence type="predicted"/>
<gene>
    <name evidence="2" type="primary">LOC115229451</name>
</gene>
<name>A0A6P7U420_9MOLL</name>
<dbReference type="Proteomes" id="UP000515154">
    <property type="component" value="Unplaced"/>
</dbReference>
<dbReference type="RefSeq" id="XP_029655661.2">
    <property type="nucleotide sequence ID" value="XM_029799801.2"/>
</dbReference>
<organism evidence="1 2">
    <name type="scientific">Octopus sinensis</name>
    <name type="common">East Asian common octopus</name>
    <dbReference type="NCBI Taxonomy" id="2607531"/>
    <lineage>
        <taxon>Eukaryota</taxon>
        <taxon>Metazoa</taxon>
        <taxon>Spiralia</taxon>
        <taxon>Lophotrochozoa</taxon>
        <taxon>Mollusca</taxon>
        <taxon>Cephalopoda</taxon>
        <taxon>Coleoidea</taxon>
        <taxon>Octopodiformes</taxon>
        <taxon>Octopoda</taxon>
        <taxon>Incirrata</taxon>
        <taxon>Octopodidae</taxon>
        <taxon>Octopus</taxon>
    </lineage>
</organism>